<proteinExistence type="predicted"/>
<dbReference type="Proteomes" id="UP000572635">
    <property type="component" value="Unassembled WGS sequence"/>
</dbReference>
<dbReference type="Gene3D" id="3.40.50.150">
    <property type="entry name" value="Vaccinia Virus protein VP39"/>
    <property type="match status" value="1"/>
</dbReference>
<evidence type="ECO:0000313" key="6">
    <source>
        <dbReference type="Proteomes" id="UP000572635"/>
    </source>
</evidence>
<evidence type="ECO:0000256" key="3">
    <source>
        <dbReference type="ARBA" id="ARBA00022691"/>
    </source>
</evidence>
<gene>
    <name evidence="5" type="ORF">HDA36_003330</name>
</gene>
<evidence type="ECO:0000313" key="5">
    <source>
        <dbReference type="EMBL" id="MBB5433246.1"/>
    </source>
</evidence>
<dbReference type="Pfam" id="PF08242">
    <property type="entry name" value="Methyltransf_12"/>
    <property type="match status" value="1"/>
</dbReference>
<sequence length="218" mass="23841">MAAPRPYGLRYRDFAWNHNAHYHDMLLRHVPPGAERALDVGCGDGRFARRLALRGLEVDAIDPDAGILDLARERTPGRLDVHYTAAPLAGIDLEPGAYDFISAIASLHHMPFPDALRRLDAALAPGGVLAVLGLYREDTATDRAAGLAALPAQWATAAGLKAARLLTGVPDPAYLSDMRTADPEMTLHRIAAEAGRVLPGVRVRRHLYWRYSLVYVRP</sequence>
<evidence type="ECO:0000256" key="2">
    <source>
        <dbReference type="ARBA" id="ARBA00022679"/>
    </source>
</evidence>
<dbReference type="InterPro" id="IPR013217">
    <property type="entry name" value="Methyltransf_12"/>
</dbReference>
<evidence type="ECO:0000256" key="1">
    <source>
        <dbReference type="ARBA" id="ARBA00022603"/>
    </source>
</evidence>
<dbReference type="InterPro" id="IPR029063">
    <property type="entry name" value="SAM-dependent_MTases_sf"/>
</dbReference>
<evidence type="ECO:0000259" key="4">
    <source>
        <dbReference type="Pfam" id="PF08242"/>
    </source>
</evidence>
<dbReference type="EMBL" id="JACHDB010000001">
    <property type="protein sequence ID" value="MBB5433246.1"/>
    <property type="molecule type" value="Genomic_DNA"/>
</dbReference>
<comment type="caution">
    <text evidence="5">The sequence shown here is derived from an EMBL/GenBank/DDBJ whole genome shotgun (WGS) entry which is preliminary data.</text>
</comment>
<accession>A0A7W8QMX8</accession>
<dbReference type="SUPFAM" id="SSF53335">
    <property type="entry name" value="S-adenosyl-L-methionine-dependent methyltransferases"/>
    <property type="match status" value="1"/>
</dbReference>
<keyword evidence="3" id="KW-0949">S-adenosyl-L-methionine</keyword>
<keyword evidence="2 5" id="KW-0808">Transferase</keyword>
<organism evidence="5 6">
    <name type="scientific">Nocardiopsis composta</name>
    <dbReference type="NCBI Taxonomy" id="157465"/>
    <lineage>
        <taxon>Bacteria</taxon>
        <taxon>Bacillati</taxon>
        <taxon>Actinomycetota</taxon>
        <taxon>Actinomycetes</taxon>
        <taxon>Streptosporangiales</taxon>
        <taxon>Nocardiopsidaceae</taxon>
        <taxon>Nocardiopsis</taxon>
    </lineage>
</organism>
<protein>
    <submittedName>
        <fullName evidence="5">SAM-dependent methyltransferase</fullName>
    </submittedName>
</protein>
<dbReference type="GO" id="GO:0008168">
    <property type="term" value="F:methyltransferase activity"/>
    <property type="evidence" value="ECO:0007669"/>
    <property type="project" value="UniProtKB-KW"/>
</dbReference>
<dbReference type="PANTHER" id="PTHR43464">
    <property type="entry name" value="METHYLTRANSFERASE"/>
    <property type="match status" value="1"/>
</dbReference>
<keyword evidence="1 5" id="KW-0489">Methyltransferase</keyword>
<dbReference type="PANTHER" id="PTHR43464:SF19">
    <property type="entry name" value="UBIQUINONE BIOSYNTHESIS O-METHYLTRANSFERASE, MITOCHONDRIAL"/>
    <property type="match status" value="1"/>
</dbReference>
<feature type="domain" description="Methyltransferase type 12" evidence="4">
    <location>
        <begin position="38"/>
        <end position="129"/>
    </location>
</feature>
<dbReference type="GO" id="GO:0032259">
    <property type="term" value="P:methylation"/>
    <property type="evidence" value="ECO:0007669"/>
    <property type="project" value="UniProtKB-KW"/>
</dbReference>
<dbReference type="AlphaFoldDB" id="A0A7W8QMX8"/>
<reference evidence="5 6" key="1">
    <citation type="submission" date="2020-08" db="EMBL/GenBank/DDBJ databases">
        <title>Sequencing the genomes of 1000 actinobacteria strains.</title>
        <authorList>
            <person name="Klenk H.-P."/>
        </authorList>
    </citation>
    <scope>NUCLEOTIDE SEQUENCE [LARGE SCALE GENOMIC DNA]</scope>
    <source>
        <strain evidence="5 6">DSM 44551</strain>
    </source>
</reference>
<dbReference type="CDD" id="cd02440">
    <property type="entry name" value="AdoMet_MTases"/>
    <property type="match status" value="1"/>
</dbReference>
<name>A0A7W8QMX8_9ACTN</name>
<keyword evidence="6" id="KW-1185">Reference proteome</keyword>